<sequence length="471" mass="52708">MADFWLTLACSFLVRYDPWINGLFLRVEHLPGVKEFATAIKAPEVNVGGFALALLVLIFSRVTRFHDRISDIFKIRARFDRANILLPLAVMSGAQMSARQVANLKRDRHPLVRATFYKYASSRSEHPLVDKHDIESALEAWHILGCLGVALHTHRLRGLIRLRQGSLVSDHFLDRLDGRASIYASSVWIAGTKGGSPDPTDSRECRGKCRQPPSIHRGGHLMWYKIGKDIIVRSENAAKPETQSSAYLKKLISRLEPIHSSFDFGCGKLRYERAIAKTTGELALVDSEVQLSRGQMICGRSTTIRDYVGKSNHVHALTVGQFASHDRRYDRGFCINVLSVIPSASVRLGIVQLMRAKLKPNGTCLFVTLYRNSDFTRMQNLPNCQPYGNGFLMDSLRGHSFYGLIPPDDLAGLVKRAGFSVESIVLDEGSAYLWARTPDGRPGPINFEIRETAENFQIRSQPSVSNRSSAR</sequence>
<proteinExistence type="predicted"/>
<reference evidence="1 2" key="1">
    <citation type="journal article" date="2017" name="Syst. Appl. Microbiol.">
        <title>Soybeans inoculated with root zone soils of Canadian native legumes harbour diverse and novel Bradyrhizobium spp. that possess agricultural potential.</title>
        <authorList>
            <person name="Bromfield E.S.P."/>
            <person name="Cloutier S."/>
            <person name="Tambong J.T."/>
            <person name="Tran Thi T.V."/>
        </authorList>
    </citation>
    <scope>NUCLEOTIDE SEQUENCE [LARGE SCALE GENOMIC DNA]</scope>
    <source>
        <strain evidence="1 2">323S2</strain>
    </source>
</reference>
<dbReference type="AlphaFoldDB" id="A0A9X9YV53"/>
<gene>
    <name evidence="1" type="ORF">G6321_00006320</name>
</gene>
<evidence type="ECO:0000313" key="2">
    <source>
        <dbReference type="Proteomes" id="UP000564836"/>
    </source>
</evidence>
<dbReference type="RefSeq" id="WP_224517562.1">
    <property type="nucleotide sequence ID" value="NZ_CP088280.1"/>
</dbReference>
<dbReference type="Proteomes" id="UP000564836">
    <property type="component" value="Chromosome"/>
</dbReference>
<reference evidence="1 2" key="2">
    <citation type="journal article" date="2022" name="Int. J. Syst. Evol. Microbiol.">
        <title>Strains of Bradyrhizobium barranii sp. nov. associated with legumes native to Canada are symbionts of soybeans and belong to different subspecies (subsp. barranii subsp. nov. and subsp. apii subsp. nov.) and symbiovars (sv. glycinearum and sv. septentrionale).</title>
        <authorList>
            <person name="Bromfield E.S.P."/>
            <person name="Cloutier S."/>
            <person name="Wasai-Hara S."/>
            <person name="Minamisawa K."/>
        </authorList>
    </citation>
    <scope>NUCLEOTIDE SEQUENCE [LARGE SCALE GENOMIC DNA]</scope>
    <source>
        <strain evidence="1 2">323S2</strain>
    </source>
</reference>
<name>A0A9X9YV53_9BRAD</name>
<organism evidence="1 2">
    <name type="scientific">Bradyrhizobium barranii subsp. barranii</name>
    <dbReference type="NCBI Taxonomy" id="2823807"/>
    <lineage>
        <taxon>Bacteria</taxon>
        <taxon>Pseudomonadati</taxon>
        <taxon>Pseudomonadota</taxon>
        <taxon>Alphaproteobacteria</taxon>
        <taxon>Hyphomicrobiales</taxon>
        <taxon>Nitrobacteraceae</taxon>
        <taxon>Bradyrhizobium</taxon>
        <taxon>Bradyrhizobium barranii</taxon>
    </lineage>
</organism>
<evidence type="ECO:0000313" key="1">
    <source>
        <dbReference type="EMBL" id="UGX94808.1"/>
    </source>
</evidence>
<accession>A0A9X9YV53</accession>
<dbReference type="SUPFAM" id="SSF53335">
    <property type="entry name" value="S-adenosyl-L-methionine-dependent methyltransferases"/>
    <property type="match status" value="1"/>
</dbReference>
<dbReference type="InterPro" id="IPR029063">
    <property type="entry name" value="SAM-dependent_MTases_sf"/>
</dbReference>
<dbReference type="EMBL" id="CP088280">
    <property type="protein sequence ID" value="UGX94808.1"/>
    <property type="molecule type" value="Genomic_DNA"/>
</dbReference>
<protein>
    <submittedName>
        <fullName evidence="1">Uncharacterized protein</fullName>
    </submittedName>
</protein>
<dbReference type="Gene3D" id="3.40.50.150">
    <property type="entry name" value="Vaccinia Virus protein VP39"/>
    <property type="match status" value="1"/>
</dbReference>